<comment type="similarity">
    <text evidence="7">Belongs to the KAE1 / TsaD family.</text>
</comment>
<keyword evidence="2 7" id="KW-0808">Transferase</keyword>
<dbReference type="InterPro" id="IPR017860">
    <property type="entry name" value="Peptidase_M22_CS"/>
</dbReference>
<keyword evidence="3 7" id="KW-0819">tRNA processing</keyword>
<comment type="subunit">
    <text evidence="7">Homodimer.</text>
</comment>
<dbReference type="GO" id="GO:0006508">
    <property type="term" value="P:proteolysis"/>
    <property type="evidence" value="ECO:0007669"/>
    <property type="project" value="UniProtKB-KW"/>
</dbReference>
<evidence type="ECO:0000256" key="6">
    <source>
        <dbReference type="ARBA" id="ARBA00048117"/>
    </source>
</evidence>
<dbReference type="GO" id="GO:0005739">
    <property type="term" value="C:mitochondrion"/>
    <property type="evidence" value="ECO:0007669"/>
    <property type="project" value="UniProtKB-SubCell"/>
</dbReference>
<dbReference type="PANTHER" id="PTHR11735:SF6">
    <property type="entry name" value="TRNA N6-ADENOSINE THREONYLCARBAMOYLTRANSFERASE, MITOCHONDRIAL"/>
    <property type="match status" value="1"/>
</dbReference>
<evidence type="ECO:0000313" key="9">
    <source>
        <dbReference type="EMBL" id="KKY27220.1"/>
    </source>
</evidence>
<dbReference type="PRINTS" id="PR00789">
    <property type="entry name" value="OSIALOPTASE"/>
</dbReference>
<comment type="catalytic activity">
    <reaction evidence="6 7">
        <text>L-threonylcarbamoyladenylate + adenosine(37) in tRNA = N(6)-L-threonylcarbamoyladenosine(37) in tRNA + AMP + H(+)</text>
        <dbReference type="Rhea" id="RHEA:37059"/>
        <dbReference type="Rhea" id="RHEA-COMP:10162"/>
        <dbReference type="Rhea" id="RHEA-COMP:10163"/>
        <dbReference type="ChEBI" id="CHEBI:15378"/>
        <dbReference type="ChEBI" id="CHEBI:73682"/>
        <dbReference type="ChEBI" id="CHEBI:74411"/>
        <dbReference type="ChEBI" id="CHEBI:74418"/>
        <dbReference type="ChEBI" id="CHEBI:456215"/>
        <dbReference type="EC" id="2.3.1.234"/>
    </reaction>
</comment>
<keyword evidence="5 7" id="KW-0012">Acyltransferase</keyword>
<evidence type="ECO:0000256" key="3">
    <source>
        <dbReference type="ARBA" id="ARBA00022694"/>
    </source>
</evidence>
<comment type="subcellular location">
    <subcellularLocation>
        <location evidence="7">Mitochondrion</location>
    </subcellularLocation>
</comment>
<evidence type="ECO:0000259" key="8">
    <source>
        <dbReference type="Pfam" id="PF00814"/>
    </source>
</evidence>
<comment type="caution">
    <text evidence="9">The sequence shown here is derived from an EMBL/GenBank/DDBJ whole genome shotgun (WGS) entry which is preliminary data.</text>
</comment>
<feature type="domain" description="Gcp-like" evidence="8">
    <location>
        <begin position="52"/>
        <end position="374"/>
    </location>
</feature>
<dbReference type="SUPFAM" id="SSF53067">
    <property type="entry name" value="Actin-like ATPase domain"/>
    <property type="match status" value="2"/>
</dbReference>
<sequence length="434" mass="48285">MDITDKDIVIHGNPIKFEQSHSFFDDTSVAILEKYKSPRRGSPRAILHFHEKITSDNNAFQGIHPIVAMDSHSKNLASLVQRSLNGSTHRKPDFITVTRGPGMRNNLGIGLDTAKGLSVAWQIPLLGVHHMQAHALTPRLASALGTEGGNVVVRPHFPFISLLVSGGHTLLLHSKSLTDHHVLASTVDTAVGEALDKIGRVCIPQEVLKDRKDVFYAKALSDWAFPTVKSMRTYRAPVRRGDEIQKPLNQYGWAIQAPFSETRELKFSFSGLASYLSKLANRQDVDDEQRLALAKAALTTSFEHLASRTIIALDELRKKDDLNVKTLVLSGGVAANKYLRHVIRKCLNVRGYARMQLSFPPVELCTDNAAMIAWTGIEMWEAGWRTDLGALPVRKWSMESQGEGEGILGIDGWVQRTDMKKTVHKKSMVRKVFC</sequence>
<dbReference type="GO" id="GO:0061711">
    <property type="term" value="F:tRNA N(6)-L-threonylcarbamoyladenine synthase activity"/>
    <property type="evidence" value="ECO:0007669"/>
    <property type="project" value="UniProtKB-EC"/>
</dbReference>
<evidence type="ECO:0000256" key="5">
    <source>
        <dbReference type="ARBA" id="ARBA00023315"/>
    </source>
</evidence>
<dbReference type="GO" id="GO:0008233">
    <property type="term" value="F:peptidase activity"/>
    <property type="evidence" value="ECO:0007669"/>
    <property type="project" value="UniProtKB-KW"/>
</dbReference>
<dbReference type="InterPro" id="IPR043129">
    <property type="entry name" value="ATPase_NBD"/>
</dbReference>
<keyword evidence="10" id="KW-1185">Reference proteome</keyword>
<dbReference type="OrthoDB" id="10259622at2759"/>
<gene>
    <name evidence="9" type="ORF">UCRPC4_g01203</name>
</gene>
<organism evidence="9 10">
    <name type="scientific">Phaeomoniella chlamydospora</name>
    <name type="common">Phaeoacremonium chlamydosporum</name>
    <dbReference type="NCBI Taxonomy" id="158046"/>
    <lineage>
        <taxon>Eukaryota</taxon>
        <taxon>Fungi</taxon>
        <taxon>Dikarya</taxon>
        <taxon>Ascomycota</taxon>
        <taxon>Pezizomycotina</taxon>
        <taxon>Eurotiomycetes</taxon>
        <taxon>Chaetothyriomycetidae</taxon>
        <taxon>Phaeomoniellales</taxon>
        <taxon>Phaeomoniellaceae</taxon>
        <taxon>Phaeomoniella</taxon>
    </lineage>
</organism>
<dbReference type="PROSITE" id="PS01016">
    <property type="entry name" value="GLYCOPROTEASE"/>
    <property type="match status" value="1"/>
</dbReference>
<comment type="function">
    <text evidence="7">Required for the formation of a threonylcarbamoyl group on adenosine at position 37 (t(6)A37) in mitochondrial tRNAs that read codons beginning with adenine. Probably involved in the transfer of the threonylcarbamoyl moiety of threonylcarbamoyl-AMP (TC-AMP) to the N6 group of A37. Involved in mitochondrial genome maintenance.</text>
</comment>
<dbReference type="Proteomes" id="UP000053317">
    <property type="component" value="Unassembled WGS sequence"/>
</dbReference>
<evidence type="ECO:0000313" key="10">
    <source>
        <dbReference type="Proteomes" id="UP000053317"/>
    </source>
</evidence>
<evidence type="ECO:0000256" key="1">
    <source>
        <dbReference type="ARBA" id="ARBA00012156"/>
    </source>
</evidence>
<accession>A0A0G2HFG8</accession>
<dbReference type="AlphaFoldDB" id="A0A0G2HFG8"/>
<dbReference type="GO" id="GO:0072670">
    <property type="term" value="P:mitochondrial tRNA threonylcarbamoyladenosine modification"/>
    <property type="evidence" value="ECO:0007669"/>
    <property type="project" value="TreeGrafter"/>
</dbReference>
<dbReference type="Gene3D" id="3.30.420.40">
    <property type="match status" value="2"/>
</dbReference>
<dbReference type="InterPro" id="IPR022450">
    <property type="entry name" value="TsaD"/>
</dbReference>
<keyword evidence="7" id="KW-0496">Mitochondrion</keyword>
<dbReference type="Pfam" id="PF00814">
    <property type="entry name" value="TsaD"/>
    <property type="match status" value="1"/>
</dbReference>
<name>A0A0G2HFG8_PHACM</name>
<dbReference type="EC" id="2.3.1.234" evidence="1"/>
<dbReference type="HAMAP" id="MF_01445">
    <property type="entry name" value="TsaD"/>
    <property type="match status" value="1"/>
</dbReference>
<dbReference type="InterPro" id="IPR000905">
    <property type="entry name" value="Gcp-like_dom"/>
</dbReference>
<dbReference type="InterPro" id="IPR017861">
    <property type="entry name" value="KAE1/TsaD"/>
</dbReference>
<dbReference type="EMBL" id="LCWF01000027">
    <property type="protein sequence ID" value="KKY27220.1"/>
    <property type="molecule type" value="Genomic_DNA"/>
</dbReference>
<protein>
    <recommendedName>
        <fullName evidence="1">N(6)-L-threonylcarbamoyladenine synthase</fullName>
        <ecNumber evidence="1">2.3.1.234</ecNumber>
    </recommendedName>
</protein>
<reference evidence="9 10" key="2">
    <citation type="submission" date="2015-05" db="EMBL/GenBank/DDBJ databases">
        <authorList>
            <person name="Morales-Cruz A."/>
            <person name="Amrine K.C."/>
            <person name="Cantu D."/>
        </authorList>
    </citation>
    <scope>NUCLEOTIDE SEQUENCE [LARGE SCALE GENOMIC DNA]</scope>
    <source>
        <strain evidence="9">UCRPC4</strain>
    </source>
</reference>
<keyword evidence="9" id="KW-0645">Protease</keyword>
<keyword evidence="9" id="KW-0378">Hydrolase</keyword>
<reference evidence="9 10" key="1">
    <citation type="submission" date="2015-05" db="EMBL/GenBank/DDBJ databases">
        <title>Distinctive expansion of gene families associated with plant cell wall degradation and secondary metabolism in the genomes of grapevine trunk pathogens.</title>
        <authorList>
            <person name="Lawrence D.P."/>
            <person name="Travadon R."/>
            <person name="Rolshausen P.E."/>
            <person name="Baumgartner K."/>
        </authorList>
    </citation>
    <scope>NUCLEOTIDE SEQUENCE [LARGE SCALE GENOMIC DNA]</scope>
    <source>
        <strain evidence="9">UCRPC4</strain>
    </source>
</reference>
<keyword evidence="4 7" id="KW-0479">Metal-binding</keyword>
<evidence type="ECO:0000256" key="7">
    <source>
        <dbReference type="HAMAP-Rule" id="MF_03179"/>
    </source>
</evidence>
<evidence type="ECO:0000256" key="4">
    <source>
        <dbReference type="ARBA" id="ARBA00022723"/>
    </source>
</evidence>
<proteinExistence type="inferred from homology"/>
<dbReference type="GO" id="GO:0046872">
    <property type="term" value="F:metal ion binding"/>
    <property type="evidence" value="ECO:0007669"/>
    <property type="project" value="UniProtKB-KW"/>
</dbReference>
<evidence type="ECO:0000256" key="2">
    <source>
        <dbReference type="ARBA" id="ARBA00022679"/>
    </source>
</evidence>
<comment type="cofactor">
    <cofactor evidence="7">
        <name>a divalent metal cation</name>
        <dbReference type="ChEBI" id="CHEBI:60240"/>
    </cofactor>
    <text evidence="7">Binds 1 divalent metal cation per subunit.</text>
</comment>
<dbReference type="PANTHER" id="PTHR11735">
    <property type="entry name" value="TRNA N6-ADENOSINE THREONYLCARBAMOYLTRANSFERASE"/>
    <property type="match status" value="1"/>
</dbReference>